<dbReference type="PANTHER" id="PTHR47790">
    <property type="entry name" value="TRNA/TMRNA (URACIL-C(5))-METHYLTRANSFERASE"/>
    <property type="match status" value="1"/>
</dbReference>
<dbReference type="Pfam" id="PF05958">
    <property type="entry name" value="tRNA_U5-meth_tr"/>
    <property type="match status" value="1"/>
</dbReference>
<comment type="catalytic activity">
    <reaction evidence="5 7">
        <text>uridine(341) in tmRNA + S-adenosyl-L-methionine = 5-methyluridine(341) in tmRNA + S-adenosyl-L-homocysteine + H(+)</text>
        <dbReference type="Rhea" id="RHEA:43612"/>
        <dbReference type="Rhea" id="RHEA-COMP:10630"/>
        <dbReference type="Rhea" id="RHEA-COMP:10631"/>
        <dbReference type="ChEBI" id="CHEBI:15378"/>
        <dbReference type="ChEBI" id="CHEBI:57856"/>
        <dbReference type="ChEBI" id="CHEBI:59789"/>
        <dbReference type="ChEBI" id="CHEBI:65315"/>
        <dbReference type="ChEBI" id="CHEBI:74447"/>
    </reaction>
</comment>
<evidence type="ECO:0000256" key="5">
    <source>
        <dbReference type="ARBA" id="ARBA00051255"/>
    </source>
</evidence>
<comment type="similarity">
    <text evidence="7">Belongs to the class I-like SAM-binding methyltransferase superfamily. RNA M5U methyltransferase family. TrmA subfamily.</text>
</comment>
<dbReference type="HAMAP" id="MF_01011">
    <property type="entry name" value="RNA_methyltr_TrmA"/>
    <property type="match status" value="1"/>
</dbReference>
<feature type="binding site" evidence="7 8">
    <location>
        <position position="288"/>
    </location>
    <ligand>
        <name>S-adenosyl-L-methionine</name>
        <dbReference type="ChEBI" id="CHEBI:59789"/>
    </ligand>
</feature>
<dbReference type="PROSITE" id="PS01230">
    <property type="entry name" value="TRMA_1"/>
    <property type="match status" value="1"/>
</dbReference>
<keyword evidence="4 7" id="KW-0819">tRNA processing</keyword>
<keyword evidence="3 7" id="KW-0949">S-adenosyl-L-methionine</keyword>
<dbReference type="InterPro" id="IPR029063">
    <property type="entry name" value="SAM-dependent_MTases_sf"/>
</dbReference>
<dbReference type="PANTHER" id="PTHR47790:SF2">
    <property type="entry name" value="TRNA_TMRNA (URACIL-C(5))-METHYLTRANSFERASE"/>
    <property type="match status" value="1"/>
</dbReference>
<dbReference type="GO" id="GO:0019843">
    <property type="term" value="F:rRNA binding"/>
    <property type="evidence" value="ECO:0007669"/>
    <property type="project" value="TreeGrafter"/>
</dbReference>
<feature type="binding site" evidence="7">
    <location>
        <position position="210"/>
    </location>
    <ligand>
        <name>S-adenosyl-L-methionine</name>
        <dbReference type="ChEBI" id="CHEBI:59789"/>
    </ligand>
</feature>
<dbReference type="GO" id="GO:0005829">
    <property type="term" value="C:cytosol"/>
    <property type="evidence" value="ECO:0007669"/>
    <property type="project" value="TreeGrafter"/>
</dbReference>
<dbReference type="GO" id="GO:0030697">
    <property type="term" value="F:tRNA (uracil(54)-C5)-methyltransferase activity, S-adenosyl methionine-dependent"/>
    <property type="evidence" value="ECO:0007669"/>
    <property type="project" value="UniProtKB-UniRule"/>
</dbReference>
<keyword evidence="2 7" id="KW-0808">Transferase</keyword>
<evidence type="ECO:0000256" key="1">
    <source>
        <dbReference type="ARBA" id="ARBA00022603"/>
    </source>
</evidence>
<feature type="binding site" evidence="7 8">
    <location>
        <position position="205"/>
    </location>
    <ligand>
        <name>S-adenosyl-L-methionine</name>
        <dbReference type="ChEBI" id="CHEBI:59789"/>
    </ligand>
</feature>
<dbReference type="EC" id="2.1.1.35" evidence="7"/>
<evidence type="ECO:0000256" key="4">
    <source>
        <dbReference type="ARBA" id="ARBA00022694"/>
    </source>
</evidence>
<evidence type="ECO:0000256" key="7">
    <source>
        <dbReference type="HAMAP-Rule" id="MF_01011"/>
    </source>
</evidence>
<evidence type="ECO:0000256" key="8">
    <source>
        <dbReference type="PROSITE-ProRule" id="PRU01024"/>
    </source>
</evidence>
<dbReference type="PROSITE" id="PS51687">
    <property type="entry name" value="SAM_MT_RNA_M5U"/>
    <property type="match status" value="1"/>
</dbReference>
<feature type="active site" description="Proton acceptor" evidence="7">
    <location>
        <position position="347"/>
    </location>
</feature>
<dbReference type="Gene3D" id="3.40.50.150">
    <property type="entry name" value="Vaccinia Virus protein VP39"/>
    <property type="match status" value="1"/>
</dbReference>
<evidence type="ECO:0000256" key="9">
    <source>
        <dbReference type="PROSITE-ProRule" id="PRU10015"/>
    </source>
</evidence>
<organism evidence="10 11">
    <name type="scientific">Cardiobacterium valvarum</name>
    <dbReference type="NCBI Taxonomy" id="194702"/>
    <lineage>
        <taxon>Bacteria</taxon>
        <taxon>Pseudomonadati</taxon>
        <taxon>Pseudomonadota</taxon>
        <taxon>Gammaproteobacteria</taxon>
        <taxon>Cardiobacteriales</taxon>
        <taxon>Cardiobacteriaceae</taxon>
        <taxon>Cardiobacterium</taxon>
    </lineage>
</organism>
<feature type="binding site" evidence="7 8">
    <location>
        <position position="177"/>
    </location>
    <ligand>
        <name>S-adenosyl-L-methionine</name>
        <dbReference type="ChEBI" id="CHEBI:59789"/>
    </ligand>
</feature>
<dbReference type="GO" id="GO:0000049">
    <property type="term" value="F:tRNA binding"/>
    <property type="evidence" value="ECO:0007669"/>
    <property type="project" value="TreeGrafter"/>
</dbReference>
<dbReference type="SUPFAM" id="SSF53335">
    <property type="entry name" value="S-adenosyl-L-methionine-dependent methyltransferases"/>
    <property type="match status" value="1"/>
</dbReference>
<dbReference type="InterPro" id="IPR010280">
    <property type="entry name" value="U5_MeTrfase_fam"/>
</dbReference>
<dbReference type="EMBL" id="UFUW01000001">
    <property type="protein sequence ID" value="SUX21864.1"/>
    <property type="molecule type" value="Genomic_DNA"/>
</dbReference>
<dbReference type="GO" id="GO:0030488">
    <property type="term" value="P:tRNA methylation"/>
    <property type="evidence" value="ECO:0007669"/>
    <property type="project" value="UniProtKB-UniRule"/>
</dbReference>
<feature type="binding site" evidence="7 8">
    <location>
        <position position="226"/>
    </location>
    <ligand>
        <name>S-adenosyl-L-methionine</name>
        <dbReference type="ChEBI" id="CHEBI:59789"/>
    </ligand>
</feature>
<reference evidence="10 11" key="1">
    <citation type="submission" date="2018-06" db="EMBL/GenBank/DDBJ databases">
        <authorList>
            <consortium name="Pathogen Informatics"/>
            <person name="Doyle S."/>
        </authorList>
    </citation>
    <scope>NUCLEOTIDE SEQUENCE [LARGE SCALE GENOMIC DNA]</scope>
    <source>
        <strain evidence="10 11">NCTC13294</strain>
    </source>
</reference>
<comment type="function">
    <text evidence="7">Dual-specificity methyltransferase that catalyzes the formation of 5-methyluridine at position 54 (m5U54) in all tRNAs, and that of position 341 (m5U341) in tmRNA (transfer-mRNA).</text>
</comment>
<comment type="catalytic activity">
    <reaction evidence="6 7">
        <text>uridine(54) in tRNA + S-adenosyl-L-methionine = 5-methyluridine(54) in tRNA + S-adenosyl-L-homocysteine + H(+)</text>
        <dbReference type="Rhea" id="RHEA:42712"/>
        <dbReference type="Rhea" id="RHEA-COMP:10167"/>
        <dbReference type="Rhea" id="RHEA-COMP:10193"/>
        <dbReference type="ChEBI" id="CHEBI:15378"/>
        <dbReference type="ChEBI" id="CHEBI:57856"/>
        <dbReference type="ChEBI" id="CHEBI:59789"/>
        <dbReference type="ChEBI" id="CHEBI:65315"/>
        <dbReference type="ChEBI" id="CHEBI:74447"/>
        <dbReference type="EC" id="2.1.1.35"/>
    </reaction>
</comment>
<evidence type="ECO:0000256" key="3">
    <source>
        <dbReference type="ARBA" id="ARBA00022691"/>
    </source>
</evidence>
<accession>A0A381E6B6</accession>
<dbReference type="CDD" id="cd02440">
    <property type="entry name" value="AdoMet_MTases"/>
    <property type="match status" value="1"/>
</dbReference>
<evidence type="ECO:0000256" key="6">
    <source>
        <dbReference type="ARBA" id="ARBA00052788"/>
    </source>
</evidence>
<dbReference type="Proteomes" id="UP000254572">
    <property type="component" value="Unassembled WGS sequence"/>
</dbReference>
<keyword evidence="1 7" id="KW-0489">Methyltransferase</keyword>
<feature type="active site" evidence="9">
    <location>
        <position position="313"/>
    </location>
</feature>
<dbReference type="InterPro" id="IPR011869">
    <property type="entry name" value="TrmA_MeTrfase"/>
</dbReference>
<dbReference type="RefSeq" id="WP_115611435.1">
    <property type="nucleotide sequence ID" value="NZ_UFUW01000001.1"/>
</dbReference>
<dbReference type="OrthoDB" id="9804590at2"/>
<keyword evidence="11" id="KW-1185">Reference proteome</keyword>
<sequence length="355" mass="39717">MPAYQSQLAEKTARLAALLAPFTAPPPAVYPSLPVGYRMRAEFRVWHDGDDCYFAMTNATRERIRCDSFPSACEAINRLMTPLMAAIRNRPALRYRLFQAEFHAAQTGEVMVSLVYHRPLDDAWQTEAQTLAATLGVSLIGRARKQKIILGHDFVQETFHVGGQDFHYRQYENSFSQPNAAVCAQMLAWACQQAGNLQADLLELYCGNGNFTLPLAKRYRRVLATEVSKSGIRALRENILLNDCTNIAVARLSAAELSEAMRGERSFRRLQQDGIVLAAYNFDTVFVDPPRAGIDDATLALLARFPRILYISCNPETLAANLTVLDATHRISACALFDQFPFTPHIESGVLLERR</sequence>
<dbReference type="FunFam" id="3.40.50.150:FF:000012">
    <property type="entry name" value="tRNA/tmRNA (uracil-C(5))-methyltransferase"/>
    <property type="match status" value="1"/>
</dbReference>
<dbReference type="FunFam" id="2.40.50.1070:FF:000001">
    <property type="entry name" value="tRNA/tmRNA (uracil-C(5))-methyltransferase"/>
    <property type="match status" value="1"/>
</dbReference>
<name>A0A381E6B6_9GAMM</name>
<dbReference type="AlphaFoldDB" id="A0A381E6B6"/>
<dbReference type="InterPro" id="IPR030390">
    <property type="entry name" value="MeTrfase_TrmA_AS"/>
</dbReference>
<proteinExistence type="inferred from homology"/>
<dbReference type="NCBIfam" id="TIGR02143">
    <property type="entry name" value="trmA_only"/>
    <property type="match status" value="1"/>
</dbReference>
<evidence type="ECO:0000256" key="2">
    <source>
        <dbReference type="ARBA" id="ARBA00022679"/>
    </source>
</evidence>
<evidence type="ECO:0000313" key="10">
    <source>
        <dbReference type="EMBL" id="SUX21864.1"/>
    </source>
</evidence>
<protein>
    <recommendedName>
        <fullName evidence="7">tRNA/tmRNA (uracil-C(5))-methyltransferase</fullName>
        <ecNumber evidence="7">2.1.1.35</ecNumber>
    </recommendedName>
    <alternativeName>
        <fullName evidence="7">tRNA (uracil(54)-C(5))-methyltransferase</fullName>
    </alternativeName>
    <alternativeName>
        <fullName evidence="7">tRNA(m5U54)-methyltransferase</fullName>
        <shortName evidence="7">RUMT</shortName>
    </alternativeName>
    <alternativeName>
        <fullName evidence="7">tmRNA (uracil(341)-C(5))-methyltransferase</fullName>
    </alternativeName>
</protein>
<gene>
    <name evidence="7 10" type="primary">trmA</name>
    <name evidence="10" type="ORF">NCTC13294_01107</name>
</gene>
<dbReference type="Gene3D" id="2.40.50.1070">
    <property type="match status" value="1"/>
</dbReference>
<feature type="active site" description="Nucleophile" evidence="7 8">
    <location>
        <position position="313"/>
    </location>
</feature>
<evidence type="ECO:0000313" key="11">
    <source>
        <dbReference type="Proteomes" id="UP000254572"/>
    </source>
</evidence>